<dbReference type="InterPro" id="IPR011050">
    <property type="entry name" value="Pectin_lyase_fold/virulence"/>
</dbReference>
<keyword evidence="1" id="KW-0732">Signal</keyword>
<evidence type="ECO:0000313" key="4">
    <source>
        <dbReference type="Proteomes" id="UP001144280"/>
    </source>
</evidence>
<dbReference type="InterPro" id="IPR006311">
    <property type="entry name" value="TAT_signal"/>
</dbReference>
<accession>A0ABQ5R4Z1</accession>
<dbReference type="InterPro" id="IPR012334">
    <property type="entry name" value="Pectin_lyas_fold"/>
</dbReference>
<feature type="signal peptide" evidence="1">
    <location>
        <begin position="1"/>
        <end position="22"/>
    </location>
</feature>
<dbReference type="RefSeq" id="WP_281903058.1">
    <property type="nucleotide sequence ID" value="NZ_BSDI01000049.1"/>
</dbReference>
<gene>
    <name evidence="3" type="ORF">Pa4123_70460</name>
</gene>
<reference evidence="3" key="1">
    <citation type="submission" date="2022-12" db="EMBL/GenBank/DDBJ databases">
        <title>New Phytohabitans aurantiacus sp. RD004123 nov., an actinomycete isolated from soil.</title>
        <authorList>
            <person name="Triningsih D.W."/>
            <person name="Harunari E."/>
            <person name="Igarashi Y."/>
        </authorList>
    </citation>
    <scope>NUCLEOTIDE SEQUENCE</scope>
    <source>
        <strain evidence="3">RD004123</strain>
    </source>
</reference>
<evidence type="ECO:0000256" key="1">
    <source>
        <dbReference type="SAM" id="SignalP"/>
    </source>
</evidence>
<dbReference type="InterPro" id="IPR006626">
    <property type="entry name" value="PbH1"/>
</dbReference>
<sequence length="425" mass="43670">MSRRRTPIAAAALLLATTGALTGAQPAAATANVYYVDSVDGDDARGGGSPDQAWRSLARANSAALAPGDQLLLARGSRFSDRLTVATSGTPDAPILISAYGAVGNTPVIQSTPTDGPCVTLDGSYVTLTYLDIHNCAGPGGVLIRGDSVVVSHNIVSNNTTGIDVYPSSEDARILDNDIVDNNRMIVNTPGGDDDHGAFGILLQGLRTEVAGNRISGSHAVSHDYGLDGGAVEIYGGQQNVVHHNISVDNVTFAELGNAATRDNTYAYNVVRSSLDIAAGLVTRGARDGFGPVTGTVFTHNTVYVTGAQSYGLACYGGCDATILHASDNVLVAGYRSGYTDGVYAGGNNIYHGSTFDGQPAATDAWADPLFRDAAAGDLRPTAGSPMVDTAVGAGYPTDLDGVTIPVDGNQDGVAVADRGAYEYH</sequence>
<dbReference type="InterPro" id="IPR039448">
    <property type="entry name" value="Beta_helix"/>
</dbReference>
<dbReference type="EMBL" id="BSDI01000049">
    <property type="protein sequence ID" value="GLI01770.1"/>
    <property type="molecule type" value="Genomic_DNA"/>
</dbReference>
<name>A0ABQ5R4Z1_9ACTN</name>
<dbReference type="Proteomes" id="UP001144280">
    <property type="component" value="Unassembled WGS sequence"/>
</dbReference>
<proteinExistence type="predicted"/>
<dbReference type="PROSITE" id="PS51318">
    <property type="entry name" value="TAT"/>
    <property type="match status" value="1"/>
</dbReference>
<dbReference type="SUPFAM" id="SSF51126">
    <property type="entry name" value="Pectin lyase-like"/>
    <property type="match status" value="1"/>
</dbReference>
<dbReference type="Gene3D" id="2.160.20.10">
    <property type="entry name" value="Single-stranded right-handed beta-helix, Pectin lyase-like"/>
    <property type="match status" value="1"/>
</dbReference>
<comment type="caution">
    <text evidence="3">The sequence shown here is derived from an EMBL/GenBank/DDBJ whole genome shotgun (WGS) entry which is preliminary data.</text>
</comment>
<evidence type="ECO:0000259" key="2">
    <source>
        <dbReference type="Pfam" id="PF13229"/>
    </source>
</evidence>
<feature type="chain" id="PRO_5046063452" evidence="1">
    <location>
        <begin position="23"/>
        <end position="425"/>
    </location>
</feature>
<feature type="domain" description="Right handed beta helix" evidence="2">
    <location>
        <begin position="116"/>
        <end position="184"/>
    </location>
</feature>
<organism evidence="3 4">
    <name type="scientific">Phytohabitans aurantiacus</name>
    <dbReference type="NCBI Taxonomy" id="3016789"/>
    <lineage>
        <taxon>Bacteria</taxon>
        <taxon>Bacillati</taxon>
        <taxon>Actinomycetota</taxon>
        <taxon>Actinomycetes</taxon>
        <taxon>Micromonosporales</taxon>
        <taxon>Micromonosporaceae</taxon>
    </lineage>
</organism>
<evidence type="ECO:0000313" key="3">
    <source>
        <dbReference type="EMBL" id="GLI01770.1"/>
    </source>
</evidence>
<keyword evidence="4" id="KW-1185">Reference proteome</keyword>
<dbReference type="Pfam" id="PF13229">
    <property type="entry name" value="Beta_helix"/>
    <property type="match status" value="1"/>
</dbReference>
<dbReference type="SMART" id="SM00710">
    <property type="entry name" value="PbH1"/>
    <property type="match status" value="5"/>
</dbReference>
<protein>
    <submittedName>
        <fullName evidence="3">Hemolysin</fullName>
    </submittedName>
</protein>